<evidence type="ECO:0000313" key="2">
    <source>
        <dbReference type="EMBL" id="KZS07246.1"/>
    </source>
</evidence>
<dbReference type="Proteomes" id="UP000076858">
    <property type="component" value="Unassembled WGS sequence"/>
</dbReference>
<feature type="region of interest" description="Disordered" evidence="1">
    <location>
        <begin position="42"/>
        <end position="80"/>
    </location>
</feature>
<name>A0A164PXQ7_9CRUS</name>
<sequence length="80" mass="9269">MERLDIDLEKLEVNEWKLKHPVSPAEDGTGRRTKVEHWFHTLPPNHSEENQTPDSWIEDNVAGRGKVSPQQPIKFRSADL</sequence>
<evidence type="ECO:0000313" key="3">
    <source>
        <dbReference type="Proteomes" id="UP000076858"/>
    </source>
</evidence>
<dbReference type="EMBL" id="LRGB01002524">
    <property type="protein sequence ID" value="KZS07246.1"/>
    <property type="molecule type" value="Genomic_DNA"/>
</dbReference>
<organism evidence="2 3">
    <name type="scientific">Daphnia magna</name>
    <dbReference type="NCBI Taxonomy" id="35525"/>
    <lineage>
        <taxon>Eukaryota</taxon>
        <taxon>Metazoa</taxon>
        <taxon>Ecdysozoa</taxon>
        <taxon>Arthropoda</taxon>
        <taxon>Crustacea</taxon>
        <taxon>Branchiopoda</taxon>
        <taxon>Diplostraca</taxon>
        <taxon>Cladocera</taxon>
        <taxon>Anomopoda</taxon>
        <taxon>Daphniidae</taxon>
        <taxon>Daphnia</taxon>
    </lineage>
</organism>
<dbReference type="AlphaFoldDB" id="A0A164PXQ7"/>
<accession>A0A164PXQ7</accession>
<protein>
    <submittedName>
        <fullName evidence="2">Uncharacterized protein</fullName>
    </submittedName>
</protein>
<comment type="caution">
    <text evidence="2">The sequence shown here is derived from an EMBL/GenBank/DDBJ whole genome shotgun (WGS) entry which is preliminary data.</text>
</comment>
<reference evidence="2 3" key="1">
    <citation type="submission" date="2016-03" db="EMBL/GenBank/DDBJ databases">
        <title>EvidentialGene: Evidence-directed Construction of Genes on Genomes.</title>
        <authorList>
            <person name="Gilbert D.G."/>
            <person name="Choi J.-H."/>
            <person name="Mockaitis K."/>
            <person name="Colbourne J."/>
            <person name="Pfrender M."/>
        </authorList>
    </citation>
    <scope>NUCLEOTIDE SEQUENCE [LARGE SCALE GENOMIC DNA]</scope>
    <source>
        <strain evidence="2 3">Xinb3</strain>
        <tissue evidence="2">Complete organism</tissue>
    </source>
</reference>
<keyword evidence="3" id="KW-1185">Reference proteome</keyword>
<evidence type="ECO:0000256" key="1">
    <source>
        <dbReference type="SAM" id="MobiDB-lite"/>
    </source>
</evidence>
<gene>
    <name evidence="2" type="ORF">APZ42_029089</name>
</gene>
<proteinExistence type="predicted"/>